<dbReference type="PANTHER" id="PTHR31669:SF283">
    <property type="entry name" value="PROTEIN FAR1-RELATED SEQUENCE"/>
    <property type="match status" value="1"/>
</dbReference>
<reference evidence="11" key="1">
    <citation type="journal article" date="2017" name="Plant J.">
        <title>The pomegranate (Punica granatum L.) genome and the genomics of punicalagin biosynthesis.</title>
        <authorList>
            <person name="Qin G."/>
            <person name="Xu C."/>
            <person name="Ming R."/>
            <person name="Tang H."/>
            <person name="Guyot R."/>
            <person name="Kramer E.M."/>
            <person name="Hu Y."/>
            <person name="Yi X."/>
            <person name="Qi Y."/>
            <person name="Xu X."/>
            <person name="Gao Z."/>
            <person name="Pan H."/>
            <person name="Jian J."/>
            <person name="Tian Y."/>
            <person name="Yue Z."/>
            <person name="Xu Y."/>
        </authorList>
    </citation>
    <scope>NUCLEOTIDE SEQUENCE [LARGE SCALE GENOMIC DNA]</scope>
    <source>
        <strain evidence="11">cv. Dabenzi</strain>
    </source>
</reference>
<dbReference type="GO" id="GO:0006355">
    <property type="term" value="P:regulation of DNA-templated transcription"/>
    <property type="evidence" value="ECO:0007669"/>
    <property type="project" value="UniProtKB-UniRule"/>
</dbReference>
<protein>
    <recommendedName>
        <fullName evidence="6">Protein FAR1-RELATED SEQUENCE</fullName>
    </recommendedName>
</protein>
<feature type="domain" description="SWIM-type" evidence="8">
    <location>
        <begin position="544"/>
        <end position="580"/>
    </location>
</feature>
<keyword evidence="3 5" id="KW-0863">Zinc-finger</keyword>
<evidence type="ECO:0000313" key="10">
    <source>
        <dbReference type="EMBL" id="PKI44212.1"/>
    </source>
</evidence>
<dbReference type="AlphaFoldDB" id="A0A218XR34"/>
<gene>
    <name evidence="9" type="ORF">CDL15_Pgr022397</name>
    <name evidence="10" type="ORF">CRG98_035395</name>
</gene>
<evidence type="ECO:0000256" key="6">
    <source>
        <dbReference type="RuleBase" id="RU367018"/>
    </source>
</evidence>
<comment type="caution">
    <text evidence="9">The sequence shown here is derived from an EMBL/GenBank/DDBJ whole genome shotgun (WGS) entry which is preliminary data.</text>
</comment>
<reference evidence="10 12" key="3">
    <citation type="submission" date="2017-11" db="EMBL/GenBank/DDBJ databases">
        <title>De-novo sequencing of pomegranate (Punica granatum L.) genome.</title>
        <authorList>
            <person name="Akparov Z."/>
            <person name="Amiraslanov A."/>
            <person name="Hajiyeva S."/>
            <person name="Abbasov M."/>
            <person name="Kaur K."/>
            <person name="Hamwieh A."/>
            <person name="Solovyev V."/>
            <person name="Salamov A."/>
            <person name="Braich B."/>
            <person name="Kosarev P."/>
            <person name="Mahmoud A."/>
            <person name="Hajiyev E."/>
            <person name="Babayeva S."/>
            <person name="Izzatullayeva V."/>
            <person name="Mammadov A."/>
            <person name="Mammadov A."/>
            <person name="Sharifova S."/>
            <person name="Ojaghi J."/>
            <person name="Eynullazada K."/>
            <person name="Bayramov B."/>
            <person name="Abdulazimova A."/>
            <person name="Shahmuradov I."/>
        </authorList>
    </citation>
    <scope>NUCLEOTIDE SEQUENCE [LARGE SCALE GENOMIC DNA]</scope>
    <source>
        <strain evidence="10">AG2017</strain>
        <strain evidence="12">cv. AG2017</strain>
        <tissue evidence="10">Leaf</tissue>
    </source>
</reference>
<dbReference type="GO" id="GO:0005634">
    <property type="term" value="C:nucleus"/>
    <property type="evidence" value="ECO:0007669"/>
    <property type="project" value="UniProtKB-SubCell"/>
</dbReference>
<evidence type="ECO:0000256" key="2">
    <source>
        <dbReference type="ARBA" id="ARBA00022723"/>
    </source>
</evidence>
<evidence type="ECO:0000313" key="12">
    <source>
        <dbReference type="Proteomes" id="UP000233551"/>
    </source>
</evidence>
<dbReference type="InterPro" id="IPR031052">
    <property type="entry name" value="FHY3/FAR1"/>
</dbReference>
<evidence type="ECO:0000313" key="11">
    <source>
        <dbReference type="Proteomes" id="UP000197138"/>
    </source>
</evidence>
<evidence type="ECO:0000256" key="5">
    <source>
        <dbReference type="PROSITE-ProRule" id="PRU00325"/>
    </source>
</evidence>
<feature type="region of interest" description="Disordered" evidence="7">
    <location>
        <begin position="1"/>
        <end position="40"/>
    </location>
</feature>
<accession>A0A218XR34</accession>
<evidence type="ECO:0000256" key="1">
    <source>
        <dbReference type="ARBA" id="ARBA00005889"/>
    </source>
</evidence>
<keyword evidence="6" id="KW-0539">Nucleus</keyword>
<dbReference type="EMBL" id="MTKT01000813">
    <property type="protein sequence ID" value="OWM87290.1"/>
    <property type="molecule type" value="Genomic_DNA"/>
</dbReference>
<reference evidence="9" key="2">
    <citation type="submission" date="2017-06" db="EMBL/GenBank/DDBJ databases">
        <title>The pomegranate genome and the genomics of punicalagin biosynthesis.</title>
        <authorList>
            <person name="Xu C."/>
        </authorList>
    </citation>
    <scope>NUCLEOTIDE SEQUENCE [LARGE SCALE GENOMIC DNA]</scope>
    <source>
        <tissue evidence="9">Fresh leaf</tissue>
    </source>
</reference>
<evidence type="ECO:0000256" key="7">
    <source>
        <dbReference type="SAM" id="MobiDB-lite"/>
    </source>
</evidence>
<organism evidence="9 11">
    <name type="scientific">Punica granatum</name>
    <name type="common">Pomegranate</name>
    <dbReference type="NCBI Taxonomy" id="22663"/>
    <lineage>
        <taxon>Eukaryota</taxon>
        <taxon>Viridiplantae</taxon>
        <taxon>Streptophyta</taxon>
        <taxon>Embryophyta</taxon>
        <taxon>Tracheophyta</taxon>
        <taxon>Spermatophyta</taxon>
        <taxon>Magnoliopsida</taxon>
        <taxon>eudicotyledons</taxon>
        <taxon>Gunneridae</taxon>
        <taxon>Pentapetalae</taxon>
        <taxon>rosids</taxon>
        <taxon>malvids</taxon>
        <taxon>Myrtales</taxon>
        <taxon>Lythraceae</taxon>
        <taxon>Punica</taxon>
    </lineage>
</organism>
<feature type="compositionally biased region" description="Polar residues" evidence="7">
    <location>
        <begin position="17"/>
        <end position="26"/>
    </location>
</feature>
<keyword evidence="2 6" id="KW-0479">Metal-binding</keyword>
<dbReference type="Pfam" id="PF10551">
    <property type="entry name" value="MULE"/>
    <property type="match status" value="1"/>
</dbReference>
<dbReference type="Pfam" id="PF03101">
    <property type="entry name" value="FAR1"/>
    <property type="match status" value="1"/>
</dbReference>
<comment type="function">
    <text evidence="6">Putative transcription activator involved in regulating light control of development.</text>
</comment>
<dbReference type="PROSITE" id="PS50966">
    <property type="entry name" value="ZF_SWIM"/>
    <property type="match status" value="1"/>
</dbReference>
<evidence type="ECO:0000256" key="3">
    <source>
        <dbReference type="ARBA" id="ARBA00022771"/>
    </source>
</evidence>
<dbReference type="Proteomes" id="UP000197138">
    <property type="component" value="Unassembled WGS sequence"/>
</dbReference>
<comment type="similarity">
    <text evidence="1 6">Belongs to the FHY3/FAR1 family.</text>
</comment>
<dbReference type="PANTHER" id="PTHR31669">
    <property type="entry name" value="PROTEIN FAR1-RELATED SEQUENCE 10-RELATED"/>
    <property type="match status" value="1"/>
</dbReference>
<evidence type="ECO:0000313" key="9">
    <source>
        <dbReference type="EMBL" id="OWM87290.1"/>
    </source>
</evidence>
<sequence length="660" mass="76051">MEIDSTPVEEEPAALSSGETVNGSNLDSHESKESSLDTEEPVPKVGMVFNTEEEICDYFKRYAYQQGFGVRKVSTKSDTDRQARYYSLACSRGGKNLSTAKNYLTARPSIKTDCKAKINVIVSSDGGCTISRVFLEHNHALSPKNSKFQRSHWKRGNYSKRRLELNDRASVPLNKNLHSPVIGIAGYVNSLFGDKDSRQYVAKVGQFKLGIGDAEALRDYFVRMQRRNSNFFYVIDMDSEGRLRNAFWADSRSKATYEYFGDVVSFDTTYVTSKYNVPLASFVGVNHHGQSVLFGSALLSREDVDTYVWLFRSWMEFMGGRSPNVVITDQCRLIQIAIAEVLPQSHHCFGLWYIMRKLPEKLGGFPQYEEVRMAFDSILNESMEPGEFDEKWSRMIEYYNLQGNEWLSSLFGDRRHWAPVYVKSIFWAGNQIMNSFFDDYVNSKTSLKQFVELYDSAMKSKIEKENKADYDSYSSNYKLITDCHFEKQFQEAYTNSIFKLFQDELKGMLYCNSVMSKAEGAISEFDVSDILRGKDGNSKRKVVYFVRYNEAACDIKCSCSLFESRGLVCRHIAKILIEKDVREIPSRYILTRWRKDIKRRHSHVTSCYEDRDLSQQSMRLDKLRASFSEAAEVAINSQEKYDFLLKYIEEAKRKLMDASG</sequence>
<dbReference type="Pfam" id="PF04434">
    <property type="entry name" value="SWIM"/>
    <property type="match status" value="1"/>
</dbReference>
<dbReference type="InterPro" id="IPR004330">
    <property type="entry name" value="FAR1_DNA_bnd_dom"/>
</dbReference>
<evidence type="ECO:0000256" key="4">
    <source>
        <dbReference type="ARBA" id="ARBA00022833"/>
    </source>
</evidence>
<proteinExistence type="inferred from homology"/>
<feature type="compositionally biased region" description="Acidic residues" evidence="7">
    <location>
        <begin position="1"/>
        <end position="12"/>
    </location>
</feature>
<keyword evidence="12" id="KW-1185">Reference proteome</keyword>
<dbReference type="STRING" id="22663.A0A218XR34"/>
<dbReference type="SMART" id="SM00575">
    <property type="entry name" value="ZnF_PMZ"/>
    <property type="match status" value="1"/>
</dbReference>
<dbReference type="InterPro" id="IPR007527">
    <property type="entry name" value="Znf_SWIM"/>
</dbReference>
<keyword evidence="4 6" id="KW-0862">Zinc</keyword>
<dbReference type="GeneID" id="116189006"/>
<dbReference type="GO" id="GO:0008270">
    <property type="term" value="F:zinc ion binding"/>
    <property type="evidence" value="ECO:0007669"/>
    <property type="project" value="UniProtKB-UniRule"/>
</dbReference>
<dbReference type="Proteomes" id="UP000233551">
    <property type="component" value="Unassembled WGS sequence"/>
</dbReference>
<dbReference type="InterPro" id="IPR018289">
    <property type="entry name" value="MULE_transposase_dom"/>
</dbReference>
<name>A0A218XR34_PUNGR</name>
<dbReference type="OrthoDB" id="747268at2759"/>
<comment type="subcellular location">
    <subcellularLocation>
        <location evidence="6">Nucleus</location>
    </subcellularLocation>
</comment>
<dbReference type="InterPro" id="IPR006564">
    <property type="entry name" value="Znf_PMZ"/>
</dbReference>
<evidence type="ECO:0000259" key="8">
    <source>
        <dbReference type="PROSITE" id="PS50966"/>
    </source>
</evidence>
<dbReference type="EMBL" id="PGOL01002928">
    <property type="protein sequence ID" value="PKI44212.1"/>
    <property type="molecule type" value="Genomic_DNA"/>
</dbReference>